<proteinExistence type="predicted"/>
<sequence length="104" mass="12296">MSSRRIFNLIFLTLFLYHTLVLTIMYFWWYRYRLLDFWDCDIPKRKRSDSPDPMKSDESMDPPLTCKNGDSSSVHSKLQRKRSDSPEPSCVSMKSDASMDPPHN</sequence>
<feature type="non-terminal residue" evidence="3">
    <location>
        <position position="1"/>
    </location>
</feature>
<feature type="compositionally biased region" description="Basic and acidic residues" evidence="1">
    <location>
        <begin position="48"/>
        <end position="58"/>
    </location>
</feature>
<keyword evidence="2" id="KW-0472">Membrane</keyword>
<accession>A0A7J6ACQ9</accession>
<keyword evidence="2" id="KW-1133">Transmembrane helix</keyword>
<evidence type="ECO:0000256" key="1">
    <source>
        <dbReference type="SAM" id="MobiDB-lite"/>
    </source>
</evidence>
<evidence type="ECO:0000256" key="2">
    <source>
        <dbReference type="SAM" id="Phobius"/>
    </source>
</evidence>
<dbReference type="AlphaFoldDB" id="A0A7J6ACQ9"/>
<reference evidence="3 4" key="1">
    <citation type="submission" date="2020-02" db="EMBL/GenBank/DDBJ databases">
        <title>A chromosome-scale genome assembly of the black bullhead catfish (Ameiurus melas).</title>
        <authorList>
            <person name="Wen M."/>
            <person name="Zham M."/>
            <person name="Cabau C."/>
            <person name="Klopp C."/>
            <person name="Donnadieu C."/>
            <person name="Roques C."/>
            <person name="Bouchez O."/>
            <person name="Lampietro C."/>
            <person name="Jouanno E."/>
            <person name="Herpin A."/>
            <person name="Louis A."/>
            <person name="Berthelot C."/>
            <person name="Parey E."/>
            <person name="Roest-Crollius H."/>
            <person name="Braasch I."/>
            <person name="Postlethwait J."/>
            <person name="Robinson-Rechavi M."/>
            <person name="Echchiki A."/>
            <person name="Begum T."/>
            <person name="Montfort J."/>
            <person name="Schartl M."/>
            <person name="Bobe J."/>
            <person name="Guiguen Y."/>
        </authorList>
    </citation>
    <scope>NUCLEOTIDE SEQUENCE [LARGE SCALE GENOMIC DNA]</scope>
    <source>
        <strain evidence="3">M_S1</strain>
        <tissue evidence="3">Blood</tissue>
    </source>
</reference>
<gene>
    <name evidence="3" type="ORF">AMELA_G00174570</name>
</gene>
<organism evidence="3 4">
    <name type="scientific">Ameiurus melas</name>
    <name type="common">Black bullhead</name>
    <name type="synonym">Silurus melas</name>
    <dbReference type="NCBI Taxonomy" id="219545"/>
    <lineage>
        <taxon>Eukaryota</taxon>
        <taxon>Metazoa</taxon>
        <taxon>Chordata</taxon>
        <taxon>Craniata</taxon>
        <taxon>Vertebrata</taxon>
        <taxon>Euteleostomi</taxon>
        <taxon>Actinopterygii</taxon>
        <taxon>Neopterygii</taxon>
        <taxon>Teleostei</taxon>
        <taxon>Ostariophysi</taxon>
        <taxon>Siluriformes</taxon>
        <taxon>Ictaluridae</taxon>
        <taxon>Ameiurus</taxon>
    </lineage>
</organism>
<keyword evidence="2" id="KW-0812">Transmembrane</keyword>
<dbReference type="EMBL" id="JAAGNN010000014">
    <property type="protein sequence ID" value="KAF4080724.1"/>
    <property type="molecule type" value="Genomic_DNA"/>
</dbReference>
<feature type="transmembrane region" description="Helical" evidence="2">
    <location>
        <begin position="6"/>
        <end position="29"/>
    </location>
</feature>
<protein>
    <submittedName>
        <fullName evidence="3">Uncharacterized protein</fullName>
    </submittedName>
</protein>
<feature type="region of interest" description="Disordered" evidence="1">
    <location>
        <begin position="42"/>
        <end position="104"/>
    </location>
</feature>
<evidence type="ECO:0000313" key="4">
    <source>
        <dbReference type="Proteomes" id="UP000593565"/>
    </source>
</evidence>
<name>A0A7J6ACQ9_AMEME</name>
<dbReference type="Proteomes" id="UP000593565">
    <property type="component" value="Unassembled WGS sequence"/>
</dbReference>
<evidence type="ECO:0000313" key="3">
    <source>
        <dbReference type="EMBL" id="KAF4080724.1"/>
    </source>
</evidence>
<keyword evidence="4" id="KW-1185">Reference proteome</keyword>
<comment type="caution">
    <text evidence="3">The sequence shown here is derived from an EMBL/GenBank/DDBJ whole genome shotgun (WGS) entry which is preliminary data.</text>
</comment>